<feature type="transmembrane region" description="Helical" evidence="1">
    <location>
        <begin position="7"/>
        <end position="29"/>
    </location>
</feature>
<dbReference type="GeneID" id="42800660"/>
<evidence type="ECO:0000256" key="1">
    <source>
        <dbReference type="SAM" id="Phobius"/>
    </source>
</evidence>
<accession>A0A650CFS5</accession>
<dbReference type="EMBL" id="JACHFY010000010">
    <property type="protein sequence ID" value="MBB5254092.1"/>
    <property type="molecule type" value="Genomic_DNA"/>
</dbReference>
<evidence type="ECO:0000313" key="4">
    <source>
        <dbReference type="Proteomes" id="UP000427373"/>
    </source>
</evidence>
<proteinExistence type="predicted"/>
<dbReference type="Proteomes" id="UP000582213">
    <property type="component" value="Unassembled WGS sequence"/>
</dbReference>
<dbReference type="KEGG" id="soh:D1869_05410"/>
<keyword evidence="4" id="KW-1185">Reference proteome</keyword>
<sequence>MKALATSIALLILLIILLSVLIPFFIIIYNTPYYSNQGGVAAQAYQQQKELELNNVEKGNPIIYYSSGTSPYVEIKAQTVSTPLNITQIYYFYNGQWIPVLNSSLILYLLPGNQNIIPLPKQAFNQPIILVSGLANIYFLNPNTSITTSTISGPTGKIPIYITSFAYNKTSNSYNIIPVSVPVQFASSIYNTPFILYVNPGTYSISAKEVEVYLSQYGLTGKFAQWSLAGYGSLSSPNAASTLVTITGPTVLTLIYNVSLQKFNVKIVFSLPNGQPIPIGSNTTDPNTGATLTNVNSSMTVYVDSKPYQINYENYVLNLTLTYGYHFINYSQVFNLVFNYSYSNFFVPYGEMIKYTLKSITSNAQGILICNPYEIDVMSNGTVYVEFQPITYYYLVLVNNSFSLPSNVQLVSNSTPVLGDIAGQQLNVTIITSNSSQAVVLGPTKAYTYEKLYLSNGTEISVNYVYLHVYFGNFTLEFLNSFGYVDHTYISLIAEHAEIPYTVYNVLGLCASPSSFLIISPTYITVYEIWEWGELSNG</sequence>
<protein>
    <submittedName>
        <fullName evidence="3">Uncharacterized protein</fullName>
    </submittedName>
</protein>
<name>A0A650CFS5_SULOH</name>
<dbReference type="RefSeq" id="WP_156014238.1">
    <property type="nucleotide sequence ID" value="NZ_CP045484.1"/>
</dbReference>
<evidence type="ECO:0000313" key="2">
    <source>
        <dbReference type="EMBL" id="MBB5254092.1"/>
    </source>
</evidence>
<reference evidence="3 4" key="1">
    <citation type="submission" date="2019-10" db="EMBL/GenBank/DDBJ databases">
        <title>Genome Sequences from Six Type Strain Members of the Archaeal Family Sulfolobaceae: Acidianus ambivalens, Acidianus infernus, Metallosphaera prunae, Stygiolobus azoricus, Sulfolobus metallicus, and Sulfurisphaera ohwakuensis.</title>
        <authorList>
            <person name="Counts J.A."/>
            <person name="Kelly R.M."/>
        </authorList>
    </citation>
    <scope>NUCLEOTIDE SEQUENCE [LARGE SCALE GENOMIC DNA]</scope>
    <source>
        <strain evidence="3 4">TA-1</strain>
    </source>
</reference>
<evidence type="ECO:0000313" key="5">
    <source>
        <dbReference type="Proteomes" id="UP000582213"/>
    </source>
</evidence>
<keyword evidence="1" id="KW-0472">Membrane</keyword>
<dbReference type="Proteomes" id="UP000427373">
    <property type="component" value="Chromosome"/>
</dbReference>
<dbReference type="EMBL" id="CP045484">
    <property type="protein sequence ID" value="QGR16684.1"/>
    <property type="molecule type" value="Genomic_DNA"/>
</dbReference>
<dbReference type="OrthoDB" id="36927at2157"/>
<keyword evidence="1" id="KW-0812">Transmembrane</keyword>
<reference evidence="2 5" key="2">
    <citation type="submission" date="2020-08" db="EMBL/GenBank/DDBJ databases">
        <title>Genomic Encyclopedia of Type Strains, Phase IV (KMG-IV): sequencing the most valuable type-strain genomes for metagenomic binning, comparative biology and taxonomic classification.</title>
        <authorList>
            <person name="Goeker M."/>
        </authorList>
    </citation>
    <scope>NUCLEOTIDE SEQUENCE [LARGE SCALE GENOMIC DNA]</scope>
    <source>
        <strain evidence="2 5">DSM 12421</strain>
    </source>
</reference>
<gene>
    <name evidence="3" type="ORF">D1869_05410</name>
    <name evidence="2" type="ORF">HNQ62_001865</name>
</gene>
<evidence type="ECO:0000313" key="3">
    <source>
        <dbReference type="EMBL" id="QGR16684.1"/>
    </source>
</evidence>
<organism evidence="3 4">
    <name type="scientific">Sulfurisphaera ohwakuensis</name>
    <dbReference type="NCBI Taxonomy" id="69656"/>
    <lineage>
        <taxon>Archaea</taxon>
        <taxon>Thermoproteota</taxon>
        <taxon>Thermoprotei</taxon>
        <taxon>Sulfolobales</taxon>
        <taxon>Sulfolobaceae</taxon>
        <taxon>Sulfurisphaera</taxon>
    </lineage>
</organism>
<keyword evidence="1" id="KW-1133">Transmembrane helix</keyword>
<dbReference type="AlphaFoldDB" id="A0A650CFS5"/>